<evidence type="ECO:0000256" key="2">
    <source>
        <dbReference type="ARBA" id="ARBA00022692"/>
    </source>
</evidence>
<feature type="transmembrane region" description="Helical" evidence="5">
    <location>
        <begin position="373"/>
        <end position="398"/>
    </location>
</feature>
<keyword evidence="3 5" id="KW-1133">Transmembrane helix</keyword>
<feature type="transmembrane region" description="Helical" evidence="5">
    <location>
        <begin position="163"/>
        <end position="184"/>
    </location>
</feature>
<organism evidence="6 7">
    <name type="scientific">Croceivirga thetidis</name>
    <dbReference type="NCBI Taxonomy" id="2721623"/>
    <lineage>
        <taxon>Bacteria</taxon>
        <taxon>Pseudomonadati</taxon>
        <taxon>Bacteroidota</taxon>
        <taxon>Flavobacteriia</taxon>
        <taxon>Flavobacteriales</taxon>
        <taxon>Flavobacteriaceae</taxon>
        <taxon>Croceivirga</taxon>
    </lineage>
</organism>
<reference evidence="6 7" key="1">
    <citation type="submission" date="2020-04" db="EMBL/GenBank/DDBJ databases">
        <authorList>
            <person name="Yoon J."/>
        </authorList>
    </citation>
    <scope>NUCLEOTIDE SEQUENCE [LARGE SCALE GENOMIC DNA]</scope>
    <source>
        <strain evidence="6 7">DJ-13</strain>
    </source>
</reference>
<comment type="caution">
    <text evidence="6">The sequence shown here is derived from an EMBL/GenBank/DDBJ whole genome shotgun (WGS) entry which is preliminary data.</text>
</comment>
<dbReference type="Pfam" id="PF01566">
    <property type="entry name" value="Nramp"/>
    <property type="match status" value="1"/>
</dbReference>
<keyword evidence="7" id="KW-1185">Reference proteome</keyword>
<protein>
    <submittedName>
        <fullName evidence="6">Divalent metal cation transporter</fullName>
    </submittedName>
</protein>
<proteinExistence type="predicted"/>
<accession>A0ABX1GKR4</accession>
<feature type="transmembrane region" description="Helical" evidence="5">
    <location>
        <begin position="410"/>
        <end position="429"/>
    </location>
</feature>
<feature type="transmembrane region" description="Helical" evidence="5">
    <location>
        <begin position="236"/>
        <end position="258"/>
    </location>
</feature>
<feature type="transmembrane region" description="Helical" evidence="5">
    <location>
        <begin position="509"/>
        <end position="530"/>
    </location>
</feature>
<evidence type="ECO:0000256" key="3">
    <source>
        <dbReference type="ARBA" id="ARBA00022989"/>
    </source>
</evidence>
<feature type="transmembrane region" description="Helical" evidence="5">
    <location>
        <begin position="54"/>
        <end position="75"/>
    </location>
</feature>
<dbReference type="EMBL" id="JAAWWL010000001">
    <property type="protein sequence ID" value="NKI30451.1"/>
    <property type="molecule type" value="Genomic_DNA"/>
</dbReference>
<dbReference type="Proteomes" id="UP000718451">
    <property type="component" value="Unassembled WGS sequence"/>
</dbReference>
<name>A0ABX1GKR4_9FLAO</name>
<feature type="transmembrane region" description="Helical" evidence="5">
    <location>
        <begin position="28"/>
        <end position="48"/>
    </location>
</feature>
<dbReference type="InterPro" id="IPR001046">
    <property type="entry name" value="NRAMP_fam"/>
</dbReference>
<evidence type="ECO:0000256" key="5">
    <source>
        <dbReference type="SAM" id="Phobius"/>
    </source>
</evidence>
<evidence type="ECO:0000313" key="6">
    <source>
        <dbReference type="EMBL" id="NKI30451.1"/>
    </source>
</evidence>
<feature type="transmembrane region" description="Helical" evidence="5">
    <location>
        <begin position="96"/>
        <end position="118"/>
    </location>
</feature>
<feature type="transmembrane region" description="Helical" evidence="5">
    <location>
        <begin position="435"/>
        <end position="456"/>
    </location>
</feature>
<comment type="subcellular location">
    <subcellularLocation>
        <location evidence="1">Membrane</location>
        <topology evidence="1">Multi-pass membrane protein</topology>
    </subcellularLocation>
</comment>
<dbReference type="RefSeq" id="WP_168550698.1">
    <property type="nucleotide sequence ID" value="NZ_JAAWWL010000001.1"/>
</dbReference>
<sequence length="537" mass="58599">MKKNSQVAHSDSFFKRSFKYARLSGPGWIQAAVTLGGGTLVSALYLGVIGGFEFLWLQPLAMLCGVLMLGALSYITLSAKDRPFLLAKKRVSPTLAWGWLLATVVANVVFCASQFALGTDAVQSNLGFDVNPFIITAILFLLSSTLIWLFSGKGKSAVIIDQIIKALVAIIVLAFIVVVILLIAKGEVAWNQIGKGLVPDFGALFHPTDSYQKFIEATADYKSFWSGYITRSQRNIIIGAFGTAVGINMTFLLPYTILKRKWGKQDRELARFDLVLGLLIPFVLGASALIIASASQFHANENASVNAQAYHEVLDARLTFEHQGYSSYPLERKEELRLAVSPADKKLAVMLSKRNAKDLAVALEPFLGRWSQLIFGIGILAMALSTMLVHMMMNGYAISEALNRFGNRKVFFLGALIPAFMGLLSPIIWSGSIKSALVIPASVIATTLLPIAYLIIMLLLNSKSALKSELPKNRIALNLLLLTAMGFASFASIWALWSKMGSANSFESYFATGGIVLLLVLTVSGCYSFYRRENTNS</sequence>
<evidence type="ECO:0000256" key="1">
    <source>
        <dbReference type="ARBA" id="ARBA00004141"/>
    </source>
</evidence>
<feature type="transmembrane region" description="Helical" evidence="5">
    <location>
        <begin position="270"/>
        <end position="292"/>
    </location>
</feature>
<evidence type="ECO:0000256" key="4">
    <source>
        <dbReference type="ARBA" id="ARBA00023136"/>
    </source>
</evidence>
<keyword evidence="2 5" id="KW-0812">Transmembrane</keyword>
<feature type="transmembrane region" description="Helical" evidence="5">
    <location>
        <begin position="477"/>
        <end position="497"/>
    </location>
</feature>
<keyword evidence="4 5" id="KW-0472">Membrane</keyword>
<feature type="transmembrane region" description="Helical" evidence="5">
    <location>
        <begin position="130"/>
        <end position="151"/>
    </location>
</feature>
<gene>
    <name evidence="6" type="ORF">HCU67_00730</name>
</gene>
<evidence type="ECO:0000313" key="7">
    <source>
        <dbReference type="Proteomes" id="UP000718451"/>
    </source>
</evidence>